<evidence type="ECO:0000313" key="1">
    <source>
        <dbReference type="EMBL" id="TXC73229.1"/>
    </source>
</evidence>
<protein>
    <submittedName>
        <fullName evidence="1">Uncharacterized protein</fullName>
    </submittedName>
</protein>
<evidence type="ECO:0000313" key="2">
    <source>
        <dbReference type="Proteomes" id="UP000321129"/>
    </source>
</evidence>
<organism evidence="1 2">
    <name type="scientific">Flavisphingopyxis soli</name>
    <dbReference type="NCBI Taxonomy" id="2601267"/>
    <lineage>
        <taxon>Bacteria</taxon>
        <taxon>Pseudomonadati</taxon>
        <taxon>Pseudomonadota</taxon>
        <taxon>Alphaproteobacteria</taxon>
        <taxon>Sphingomonadales</taxon>
        <taxon>Sphingopyxidaceae</taxon>
        <taxon>Flavisphingopyxis</taxon>
    </lineage>
</organism>
<sequence>MDRATEQSLLTQIGGAMMAAFEDSSSTGWLYVEAIPGVMAPTLYEVTKSGLMDRFINDELSDLVRKLWYLPEPEKRWTELEIKIVDHAFDAQFRYEPDAERAFAQFGERREALLAQRFGDMPVTYLPPPDDAF</sequence>
<accession>A0A5C6UKE8</accession>
<dbReference type="AlphaFoldDB" id="A0A5C6UKE8"/>
<reference evidence="1 2" key="1">
    <citation type="submission" date="2019-08" db="EMBL/GenBank/DDBJ databases">
        <title>Sphingorhabdus soil sp. nov., isolated from arctic soil.</title>
        <authorList>
            <person name="Liu Y."/>
        </authorList>
    </citation>
    <scope>NUCLEOTIDE SEQUENCE [LARGE SCALE GENOMIC DNA]</scope>
    <source>
        <strain evidence="1 2">D-2Q-5-6</strain>
    </source>
</reference>
<name>A0A5C6UKE8_9SPHN</name>
<comment type="caution">
    <text evidence="1">The sequence shown here is derived from an EMBL/GenBank/DDBJ whole genome shotgun (WGS) entry which is preliminary data.</text>
</comment>
<dbReference type="EMBL" id="VOPY01000001">
    <property type="protein sequence ID" value="TXC73229.1"/>
    <property type="molecule type" value="Genomic_DNA"/>
</dbReference>
<proteinExistence type="predicted"/>
<gene>
    <name evidence="1" type="ORF">FSZ31_00210</name>
</gene>
<dbReference type="Proteomes" id="UP000321129">
    <property type="component" value="Unassembled WGS sequence"/>
</dbReference>
<keyword evidence="2" id="KW-1185">Reference proteome</keyword>